<accession>A0A8R1E9Z5</accession>
<evidence type="ECO:0000259" key="3">
    <source>
        <dbReference type="Pfam" id="PF03914"/>
    </source>
</evidence>
<dbReference type="Proteomes" id="UP000005237">
    <property type="component" value="Unassembled WGS sequence"/>
</dbReference>
<feature type="compositionally biased region" description="Acidic residues" evidence="2">
    <location>
        <begin position="7"/>
        <end position="21"/>
    </location>
</feature>
<evidence type="ECO:0000256" key="1">
    <source>
        <dbReference type="ARBA" id="ARBA00007797"/>
    </source>
</evidence>
<sequence>MTQNADGGDDDEEEVYVDLDTEGNVIERNGVKKESEEDDVIEEKNGKEKDGDNEEHRMDDKKKVEAGKLGASSSGGWVHRSLGTRGTKLPYDTVARNPLFVDASHVADNELLLLSHHFHPSVGVFAKALLEGREINYGGDALNDFTLMAFLDRFAFRNPKEVVKSGNRVVRKKAHDPWGVRKLAVGSNRALDELTELSSGNQRSRRKILMMWAFEHELKILYQQFIETLVEIIKRPLEEVIKRSLKTLANCLMGRPESENLILSALVNAFGHPNYKIGSFVVVLFEGISRKHPAMRIVMAEEIERLAFRKNVNERAHLYSMTFLSQMKFTKKDSDLCCRIMSIYLALFKTIVGKKITDNRLLPVVLAGANRTFPFAKDADKLLEDVKDIYFLAHNSNYRTAIPALKLLFQFHKMNDYVSDRFYNALYRKLLDNCPAGAYAQLLKLMFDTLKEDASAQRVRTFVKRLLQVAVNAQPDFAASILLLISRLQKLRGSGEQLVVLKKDIDVSFFLFSFSKLFL</sequence>
<evidence type="ECO:0000313" key="4">
    <source>
        <dbReference type="EnsemblMetazoa" id="CJA31818b.1"/>
    </source>
</evidence>
<proteinExistence type="inferred from homology"/>
<reference evidence="4" key="2">
    <citation type="submission" date="2022-06" db="UniProtKB">
        <authorList>
            <consortium name="EnsemblMetazoa"/>
        </authorList>
    </citation>
    <scope>IDENTIFICATION</scope>
    <source>
        <strain evidence="4">DF5081</strain>
    </source>
</reference>
<reference evidence="5" key="1">
    <citation type="submission" date="2010-08" db="EMBL/GenBank/DDBJ databases">
        <authorList>
            <consortium name="Caenorhabditis japonica Sequencing Consortium"/>
            <person name="Wilson R.K."/>
        </authorList>
    </citation>
    <scope>NUCLEOTIDE SEQUENCE [LARGE SCALE GENOMIC DNA]</scope>
    <source>
        <strain evidence="5">DF5081</strain>
    </source>
</reference>
<evidence type="ECO:0000256" key="2">
    <source>
        <dbReference type="SAM" id="MobiDB-lite"/>
    </source>
</evidence>
<dbReference type="AlphaFoldDB" id="A0A8R1E9Z5"/>
<dbReference type="PANTHER" id="PTHR12048:SF0">
    <property type="entry name" value="CCAAT_ENHANCER-BINDING PROTEIN ZETA"/>
    <property type="match status" value="1"/>
</dbReference>
<keyword evidence="5" id="KW-1185">Reference proteome</keyword>
<dbReference type="PANTHER" id="PTHR12048">
    <property type="entry name" value="CCAAT-BINDING FACTOR-RELATED"/>
    <property type="match status" value="1"/>
</dbReference>
<evidence type="ECO:0000313" key="5">
    <source>
        <dbReference type="Proteomes" id="UP000005237"/>
    </source>
</evidence>
<comment type="similarity">
    <text evidence="1">Belongs to the CBF/MAK21 family.</text>
</comment>
<feature type="domain" description="CCAAT-binding factor" evidence="3">
    <location>
        <begin position="44"/>
        <end position="126"/>
    </location>
</feature>
<dbReference type="Pfam" id="PF03914">
    <property type="entry name" value="CBF"/>
    <property type="match status" value="2"/>
</dbReference>
<dbReference type="InterPro" id="IPR016024">
    <property type="entry name" value="ARM-type_fold"/>
</dbReference>
<organism evidence="4 5">
    <name type="scientific">Caenorhabditis japonica</name>
    <dbReference type="NCBI Taxonomy" id="281687"/>
    <lineage>
        <taxon>Eukaryota</taxon>
        <taxon>Metazoa</taxon>
        <taxon>Ecdysozoa</taxon>
        <taxon>Nematoda</taxon>
        <taxon>Chromadorea</taxon>
        <taxon>Rhabditida</taxon>
        <taxon>Rhabditina</taxon>
        <taxon>Rhabditomorpha</taxon>
        <taxon>Rhabditoidea</taxon>
        <taxon>Rhabditidae</taxon>
        <taxon>Peloderinae</taxon>
        <taxon>Caenorhabditis</taxon>
    </lineage>
</organism>
<dbReference type="GO" id="GO:0005634">
    <property type="term" value="C:nucleus"/>
    <property type="evidence" value="ECO:0007669"/>
    <property type="project" value="TreeGrafter"/>
</dbReference>
<dbReference type="SUPFAM" id="SSF48371">
    <property type="entry name" value="ARM repeat"/>
    <property type="match status" value="2"/>
</dbReference>
<feature type="domain" description="CCAAT-binding factor" evidence="3">
    <location>
        <begin position="402"/>
        <end position="492"/>
    </location>
</feature>
<feature type="region of interest" description="Disordered" evidence="2">
    <location>
        <begin position="1"/>
        <end position="72"/>
    </location>
</feature>
<protein>
    <submittedName>
        <fullName evidence="4">CBF domain-containing protein</fullName>
    </submittedName>
</protein>
<dbReference type="InterPro" id="IPR040155">
    <property type="entry name" value="CEBPZ/Mak21-like"/>
</dbReference>
<feature type="compositionally biased region" description="Basic and acidic residues" evidence="2">
    <location>
        <begin position="42"/>
        <end position="66"/>
    </location>
</feature>
<dbReference type="EnsemblMetazoa" id="CJA31818b.1">
    <property type="protein sequence ID" value="CJA31818b.1"/>
    <property type="gene ID" value="WBGene00207665"/>
</dbReference>
<name>A0A8R1E9Z5_CAEJA</name>
<dbReference type="InterPro" id="IPR005612">
    <property type="entry name" value="CCAAT-binding_factor"/>
</dbReference>